<dbReference type="GO" id="GO:0030288">
    <property type="term" value="C:outer membrane-bounded periplasmic space"/>
    <property type="evidence" value="ECO:0007669"/>
    <property type="project" value="TreeGrafter"/>
</dbReference>
<dbReference type="OrthoDB" id="9806267at2"/>
<dbReference type="PANTHER" id="PTHR30404">
    <property type="entry name" value="N-ACETYLMURAMOYL-L-ALANINE AMIDASE"/>
    <property type="match status" value="1"/>
</dbReference>
<dbReference type="GO" id="GO:0009253">
    <property type="term" value="P:peptidoglycan catabolic process"/>
    <property type="evidence" value="ECO:0007669"/>
    <property type="project" value="InterPro"/>
</dbReference>
<comment type="catalytic activity">
    <reaction evidence="1">
        <text>Hydrolyzes the link between N-acetylmuramoyl residues and L-amino acid residues in certain cell-wall glycopeptides.</text>
        <dbReference type="EC" id="3.5.1.28"/>
    </reaction>
</comment>
<keyword evidence="3 5" id="KW-0378">Hydrolase</keyword>
<accession>A0A1D8AUU9</accession>
<dbReference type="RefSeq" id="WP_069961904.1">
    <property type="nucleotide sequence ID" value="NZ_CP016094.1"/>
</dbReference>
<dbReference type="PATRIC" id="fig|1838286.3.peg.1753"/>
<gene>
    <name evidence="5" type="primary">amiC_1</name>
    <name evidence="5" type="ORF">Verru16b_01741</name>
</gene>
<organism evidence="5 6">
    <name type="scientific">Lacunisphaera limnophila</name>
    <dbReference type="NCBI Taxonomy" id="1838286"/>
    <lineage>
        <taxon>Bacteria</taxon>
        <taxon>Pseudomonadati</taxon>
        <taxon>Verrucomicrobiota</taxon>
        <taxon>Opitutia</taxon>
        <taxon>Opitutales</taxon>
        <taxon>Opitutaceae</taxon>
        <taxon>Lacunisphaera</taxon>
    </lineage>
</organism>
<evidence type="ECO:0000256" key="3">
    <source>
        <dbReference type="ARBA" id="ARBA00022801"/>
    </source>
</evidence>
<dbReference type="KEGG" id="obg:Verru16b_01741"/>
<dbReference type="PANTHER" id="PTHR30404:SF0">
    <property type="entry name" value="N-ACETYLMURAMOYL-L-ALANINE AMIDASE AMIC"/>
    <property type="match status" value="1"/>
</dbReference>
<sequence length="335" mass="36677">MAPTRPVHVWAFTKLQGIDYVSLAEVAKRHGLKSSWVKPEIERTLADAKGGRLLRFEARQRDCYIDGIRVFLGAPVLLHQGELWVTKLDVIKTLSPLLGPEDHLPLLPAAPPKIIVLDAGHGGNDPGKQNLKLKLNEKDMALDVVLRLQKILELRGYTVRLTRSEDKRLAEGQTADLQARAAYAIAAKADLFLCVHFNAVEPAAAARVMGTETYVLTPQYQLSTAASAPDPLTTIALPGNRYDAANALLGFHLHRRLLAGLKTSDRGYKRARWAVLRFVECPAGYIEAAFLSNDTEAARIGTPAFRQQIAESIAEGVQDYVATLAALRPAPDAVK</sequence>
<evidence type="ECO:0000256" key="2">
    <source>
        <dbReference type="ARBA" id="ARBA00011901"/>
    </source>
</evidence>
<evidence type="ECO:0000256" key="1">
    <source>
        <dbReference type="ARBA" id="ARBA00001561"/>
    </source>
</evidence>
<dbReference type="Proteomes" id="UP000095228">
    <property type="component" value="Chromosome"/>
</dbReference>
<name>A0A1D8AUU9_9BACT</name>
<dbReference type="SUPFAM" id="SSF53187">
    <property type="entry name" value="Zn-dependent exopeptidases"/>
    <property type="match status" value="1"/>
</dbReference>
<dbReference type="InterPro" id="IPR002508">
    <property type="entry name" value="MurNAc-LAA_cat"/>
</dbReference>
<dbReference type="GO" id="GO:0008745">
    <property type="term" value="F:N-acetylmuramoyl-L-alanine amidase activity"/>
    <property type="evidence" value="ECO:0007669"/>
    <property type="project" value="UniProtKB-EC"/>
</dbReference>
<dbReference type="Gene3D" id="3.40.630.40">
    <property type="entry name" value="Zn-dependent exopeptidases"/>
    <property type="match status" value="1"/>
</dbReference>
<dbReference type="AlphaFoldDB" id="A0A1D8AUU9"/>
<keyword evidence="6" id="KW-1185">Reference proteome</keyword>
<dbReference type="InterPro" id="IPR050695">
    <property type="entry name" value="N-acetylmuramoyl_amidase_3"/>
</dbReference>
<protein>
    <recommendedName>
        <fullName evidence="2">N-acetylmuramoyl-L-alanine amidase</fullName>
        <ecNumber evidence="2">3.5.1.28</ecNumber>
    </recommendedName>
</protein>
<feature type="domain" description="MurNAc-LAA" evidence="4">
    <location>
        <begin position="181"/>
        <end position="318"/>
    </location>
</feature>
<reference evidence="5 6" key="1">
    <citation type="submission" date="2016-06" db="EMBL/GenBank/DDBJ databases">
        <title>Three novel species with peptidoglycan cell walls form the new genus Lacunisphaera gen. nov. in the family Opitutaceae of the verrucomicrobial subdivision 4.</title>
        <authorList>
            <person name="Rast P."/>
            <person name="Gloeckner I."/>
            <person name="Jogler M."/>
            <person name="Boedeker C."/>
            <person name="Jeske O."/>
            <person name="Wiegand S."/>
            <person name="Reinhardt R."/>
            <person name="Schumann P."/>
            <person name="Rohde M."/>
            <person name="Spring S."/>
            <person name="Gloeckner F.O."/>
            <person name="Jogler C."/>
        </authorList>
    </citation>
    <scope>NUCLEOTIDE SEQUENCE [LARGE SCALE GENOMIC DNA]</scope>
    <source>
        <strain evidence="5 6">IG16b</strain>
    </source>
</reference>
<dbReference type="EC" id="3.5.1.28" evidence="2"/>
<evidence type="ECO:0000313" key="5">
    <source>
        <dbReference type="EMBL" id="AOS44674.1"/>
    </source>
</evidence>
<proteinExistence type="predicted"/>
<dbReference type="STRING" id="1838286.Verru16b_01741"/>
<dbReference type="Pfam" id="PF01520">
    <property type="entry name" value="Amidase_3"/>
    <property type="match status" value="1"/>
</dbReference>
<evidence type="ECO:0000313" key="6">
    <source>
        <dbReference type="Proteomes" id="UP000095228"/>
    </source>
</evidence>
<dbReference type="CDD" id="cd02696">
    <property type="entry name" value="MurNAc-LAA"/>
    <property type="match status" value="1"/>
</dbReference>
<dbReference type="SMART" id="SM00646">
    <property type="entry name" value="Ami_3"/>
    <property type="match status" value="1"/>
</dbReference>
<dbReference type="EMBL" id="CP016094">
    <property type="protein sequence ID" value="AOS44674.1"/>
    <property type="molecule type" value="Genomic_DNA"/>
</dbReference>
<evidence type="ECO:0000259" key="4">
    <source>
        <dbReference type="SMART" id="SM00646"/>
    </source>
</evidence>